<dbReference type="PANTHER" id="PTHR30289">
    <property type="entry name" value="UNCHARACTERIZED PROTEIN YBCL-RELATED"/>
    <property type="match status" value="1"/>
</dbReference>
<evidence type="ECO:0000313" key="4">
    <source>
        <dbReference type="Proteomes" id="UP000014387"/>
    </source>
</evidence>
<keyword evidence="4" id="KW-1185">Reference proteome</keyword>
<dbReference type="NCBIfam" id="TIGR00481">
    <property type="entry name" value="YbhB/YbcL family Raf kinase inhibitor-like protein"/>
    <property type="match status" value="1"/>
</dbReference>
<comment type="similarity">
    <text evidence="1">Belongs to the UPF0098 family.</text>
</comment>
<sequence length="176" mass="18977">MDLNSRPVAPHPDEALPELPTFTLKSNTVGAKQAMPAAQTAPGGSISPHLSWSGFPEQTQSFFIYCFDPDAPTPAGYWHWGIVDIPAEITELEEGAGASDLHLEGAAFHLLNDAGQASYYGANPPKGDREHRYVFTVYALDTPTLGLDEETTITTASFNALFHALAKASLTLTFKQ</sequence>
<dbReference type="EMBL" id="AGWN01000001">
    <property type="protein sequence ID" value="EPD30557.1"/>
    <property type="molecule type" value="Genomic_DNA"/>
</dbReference>
<dbReference type="AlphaFoldDB" id="A0A9W5RDV4"/>
<dbReference type="InterPro" id="IPR008914">
    <property type="entry name" value="PEBP"/>
</dbReference>
<dbReference type="PANTHER" id="PTHR30289:SF1">
    <property type="entry name" value="PEBP (PHOSPHATIDYLETHANOLAMINE-BINDING PROTEIN) FAMILY PROTEIN"/>
    <property type="match status" value="1"/>
</dbReference>
<name>A0A9W5RDV4_9ACTO</name>
<proteinExistence type="inferred from homology"/>
<gene>
    <name evidence="3" type="ORF">HMPREF9238_00303</name>
</gene>
<accession>A0A9W5RDV4</accession>
<dbReference type="Proteomes" id="UP000014387">
    <property type="component" value="Unassembled WGS sequence"/>
</dbReference>
<evidence type="ECO:0000313" key="3">
    <source>
        <dbReference type="EMBL" id="EPD30557.1"/>
    </source>
</evidence>
<comment type="caution">
    <text evidence="3">The sequence shown here is derived from an EMBL/GenBank/DDBJ whole genome shotgun (WGS) entry which is preliminary data.</text>
</comment>
<dbReference type="InterPro" id="IPR036610">
    <property type="entry name" value="PEBP-like_sf"/>
</dbReference>
<organism evidence="3 4">
    <name type="scientific">Gleimia europaea ACS-120-V-Col10b</name>
    <dbReference type="NCBI Taxonomy" id="883069"/>
    <lineage>
        <taxon>Bacteria</taxon>
        <taxon>Bacillati</taxon>
        <taxon>Actinomycetota</taxon>
        <taxon>Actinomycetes</taxon>
        <taxon>Actinomycetales</taxon>
        <taxon>Actinomycetaceae</taxon>
        <taxon>Gleimia</taxon>
    </lineage>
</organism>
<dbReference type="Pfam" id="PF01161">
    <property type="entry name" value="PBP"/>
    <property type="match status" value="1"/>
</dbReference>
<dbReference type="CDD" id="cd00865">
    <property type="entry name" value="PEBP_bact_arch"/>
    <property type="match status" value="1"/>
</dbReference>
<feature type="region of interest" description="Disordered" evidence="2">
    <location>
        <begin position="1"/>
        <end position="20"/>
    </location>
</feature>
<evidence type="ECO:0000256" key="1">
    <source>
        <dbReference type="ARBA" id="ARBA00007120"/>
    </source>
</evidence>
<dbReference type="Gene3D" id="3.90.280.10">
    <property type="entry name" value="PEBP-like"/>
    <property type="match status" value="1"/>
</dbReference>
<dbReference type="SUPFAM" id="SSF49777">
    <property type="entry name" value="PEBP-like"/>
    <property type="match status" value="1"/>
</dbReference>
<dbReference type="InterPro" id="IPR005247">
    <property type="entry name" value="YbhB_YbcL/LppC-like"/>
</dbReference>
<evidence type="ECO:0000256" key="2">
    <source>
        <dbReference type="SAM" id="MobiDB-lite"/>
    </source>
</evidence>
<reference evidence="3 4" key="1">
    <citation type="submission" date="2013-05" db="EMBL/GenBank/DDBJ databases">
        <title>The Genome Sequence of Actinomyces europaeus ACS-120-V-COL10B.</title>
        <authorList>
            <consortium name="The Broad Institute Genomics Platform"/>
            <person name="Earl A."/>
            <person name="Ward D."/>
            <person name="Feldgarden M."/>
            <person name="Gevers D."/>
            <person name="Saerens B."/>
            <person name="Vaneechoutte M."/>
            <person name="Walker B."/>
            <person name="Young S."/>
            <person name="Zeng Q."/>
            <person name="Gargeya S."/>
            <person name="Fitzgerald M."/>
            <person name="Haas B."/>
            <person name="Abouelleil A."/>
            <person name="Allen A.W."/>
            <person name="Alvarado L."/>
            <person name="Arachchi H.M."/>
            <person name="Berlin A.M."/>
            <person name="Chapman S.B."/>
            <person name="Gainer-Dewar J."/>
            <person name="Goldberg J."/>
            <person name="Griggs A."/>
            <person name="Gujja S."/>
            <person name="Hansen M."/>
            <person name="Howarth C."/>
            <person name="Imamovic A."/>
            <person name="Ireland A."/>
            <person name="Larimer J."/>
            <person name="McCowan C."/>
            <person name="Murphy C."/>
            <person name="Pearson M."/>
            <person name="Poon T.W."/>
            <person name="Priest M."/>
            <person name="Roberts A."/>
            <person name="Saif S."/>
            <person name="Shea T."/>
            <person name="Sisk P."/>
            <person name="Sykes S."/>
            <person name="Wortman J."/>
            <person name="Nusbaum C."/>
            <person name="Birren B."/>
        </authorList>
    </citation>
    <scope>NUCLEOTIDE SEQUENCE [LARGE SCALE GENOMIC DNA]</scope>
    <source>
        <strain evidence="3 4">ACS-120-V-Col10b</strain>
    </source>
</reference>
<protein>
    <submittedName>
        <fullName evidence="3">YbhB/YbcL family Raf kinase inhibitor-like protein</fullName>
    </submittedName>
</protein>
<dbReference type="RefSeq" id="WP_016443669.1">
    <property type="nucleotide sequence ID" value="NZ_KE150266.1"/>
</dbReference>
<dbReference type="OrthoDB" id="9797506at2"/>